<feature type="region of interest" description="Disordered" evidence="1">
    <location>
        <begin position="1"/>
        <end position="26"/>
    </location>
</feature>
<evidence type="ECO:0000313" key="3">
    <source>
        <dbReference type="Proteomes" id="UP000663203"/>
    </source>
</evidence>
<feature type="region of interest" description="Disordered" evidence="1">
    <location>
        <begin position="79"/>
        <end position="126"/>
    </location>
</feature>
<protein>
    <submittedName>
        <fullName evidence="2">Uncharacterized protein</fullName>
    </submittedName>
</protein>
<feature type="compositionally biased region" description="Acidic residues" evidence="1">
    <location>
        <begin position="86"/>
        <end position="97"/>
    </location>
</feature>
<accession>A0A8A2VEW4</accession>
<dbReference type="RefSeq" id="WP_207290320.1">
    <property type="nucleotide sequence ID" value="NZ_CP071462.1"/>
</dbReference>
<organism evidence="2 3">
    <name type="scientific">Haloterrigena alkaliphila</name>
    <dbReference type="NCBI Taxonomy" id="2816475"/>
    <lineage>
        <taxon>Archaea</taxon>
        <taxon>Methanobacteriati</taxon>
        <taxon>Methanobacteriota</taxon>
        <taxon>Stenosarchaea group</taxon>
        <taxon>Halobacteria</taxon>
        <taxon>Halobacteriales</taxon>
        <taxon>Natrialbaceae</taxon>
        <taxon>Haloterrigena</taxon>
    </lineage>
</organism>
<sequence length="126" mass="13515">MSEREHADAAYTELTPDSWHQNDEGGYYLDCPECGSAATLMNIVKHGRCNGYMDQREEETELDEEGEEGLDCTAKLTLELGYTSDPDPEATESDAEQSSESVSTGEGVPGDGSPAGSDGTVSNEQQ</sequence>
<keyword evidence="3" id="KW-1185">Reference proteome</keyword>
<evidence type="ECO:0000313" key="2">
    <source>
        <dbReference type="EMBL" id="QSX00600.1"/>
    </source>
</evidence>
<dbReference type="AlphaFoldDB" id="A0A8A2VEW4"/>
<evidence type="ECO:0000256" key="1">
    <source>
        <dbReference type="SAM" id="MobiDB-lite"/>
    </source>
</evidence>
<reference evidence="2 3" key="1">
    <citation type="submission" date="2021-03" db="EMBL/GenBank/DDBJ databases">
        <title>Haloterrigena longa sp. nov. and Haloterrigena limicola sp. nov., extremely halophilic archaea isolated from a salt lake.</title>
        <authorList>
            <person name="Henglin C."/>
        </authorList>
    </citation>
    <scope>NUCLEOTIDE SEQUENCE [LARGE SCALE GENOMIC DNA]</scope>
    <source>
        <strain evidence="2 3">KZCA68</strain>
    </source>
</reference>
<dbReference type="Proteomes" id="UP000663203">
    <property type="component" value="Chromosome"/>
</dbReference>
<dbReference type="EMBL" id="CP071462">
    <property type="protein sequence ID" value="QSX00600.1"/>
    <property type="molecule type" value="Genomic_DNA"/>
</dbReference>
<dbReference type="KEGG" id="hakz:J0X25_06480"/>
<proteinExistence type="predicted"/>
<name>A0A8A2VEW4_9EURY</name>
<dbReference type="GeneID" id="63186935"/>
<gene>
    <name evidence="2" type="ORF">J0X25_06480</name>
</gene>